<sequence>MVTHSKVGIVKKNPKFACHVSISSSIPRSHIHAFRDPNWQHVMLDEYNALISNGTWVLVPRPQNVNIVRSMWLLKHKFNADGSLSWYKASLVANGRNQQQGIDCDETFSLVVKPATIHTVLSLAVSRQWPIHQLDVKNAFLNGHLSETMYMHQPPGFFDLAHPRHVCLLQKSLYGIKQAPRAWFQRFASYATRTKYAREILERAGMMNCNPCKTPTDTYFKLGPDGDPVCLYMHDPREPRLSAMKCLLRYVHGTLDHGLQLYTSLTSQLIAYSNADWAGCPTTRRSTSVSKQDIIAFANAVVKTAWVRNLLHELLMPLRTTILFYCDNVSAVYSSCNLVQHQRTKHIEIDINFVHEFVATSYVRVLHVPSRYQFADIFIKVEVVVVAMVVRVSQASDQEDMSSRNGLVGCGEGVFFKKDGVDCGFDSNDEEVVPKVDDVSLVDEVLDGAFGGVEMKIF</sequence>
<dbReference type="SUPFAM" id="SSF56672">
    <property type="entry name" value="DNA/RNA polymerases"/>
    <property type="match status" value="1"/>
</dbReference>
<organism evidence="2">
    <name type="scientific">Tanacetum cinerariifolium</name>
    <name type="common">Dalmatian daisy</name>
    <name type="synonym">Chrysanthemum cinerariifolium</name>
    <dbReference type="NCBI Taxonomy" id="118510"/>
    <lineage>
        <taxon>Eukaryota</taxon>
        <taxon>Viridiplantae</taxon>
        <taxon>Streptophyta</taxon>
        <taxon>Embryophyta</taxon>
        <taxon>Tracheophyta</taxon>
        <taxon>Spermatophyta</taxon>
        <taxon>Magnoliopsida</taxon>
        <taxon>eudicotyledons</taxon>
        <taxon>Gunneridae</taxon>
        <taxon>Pentapetalae</taxon>
        <taxon>asterids</taxon>
        <taxon>campanulids</taxon>
        <taxon>Asterales</taxon>
        <taxon>Asteraceae</taxon>
        <taxon>Asteroideae</taxon>
        <taxon>Anthemideae</taxon>
        <taxon>Anthemidinae</taxon>
        <taxon>Tanacetum</taxon>
    </lineage>
</organism>
<dbReference type="PANTHER" id="PTHR11439">
    <property type="entry name" value="GAG-POL-RELATED RETROTRANSPOSON"/>
    <property type="match status" value="1"/>
</dbReference>
<evidence type="ECO:0000259" key="1">
    <source>
        <dbReference type="Pfam" id="PF07727"/>
    </source>
</evidence>
<dbReference type="InterPro" id="IPR013103">
    <property type="entry name" value="RVT_2"/>
</dbReference>
<dbReference type="AlphaFoldDB" id="A0A6L2L137"/>
<dbReference type="InterPro" id="IPR043502">
    <property type="entry name" value="DNA/RNA_pol_sf"/>
</dbReference>
<dbReference type="EMBL" id="BKCJ010003345">
    <property type="protein sequence ID" value="GEU54527.1"/>
    <property type="molecule type" value="Genomic_DNA"/>
</dbReference>
<protein>
    <submittedName>
        <fullName evidence="2">Ribonuclease H-like domain-containing protein</fullName>
    </submittedName>
</protein>
<dbReference type="CDD" id="cd09272">
    <property type="entry name" value="RNase_HI_RT_Ty1"/>
    <property type="match status" value="1"/>
</dbReference>
<accession>A0A6L2L137</accession>
<reference evidence="2" key="1">
    <citation type="journal article" date="2019" name="Sci. Rep.">
        <title>Draft genome of Tanacetum cinerariifolium, the natural source of mosquito coil.</title>
        <authorList>
            <person name="Yamashiro T."/>
            <person name="Shiraishi A."/>
            <person name="Satake H."/>
            <person name="Nakayama K."/>
        </authorList>
    </citation>
    <scope>NUCLEOTIDE SEQUENCE</scope>
</reference>
<dbReference type="Pfam" id="PF07727">
    <property type="entry name" value="RVT_2"/>
    <property type="match status" value="1"/>
</dbReference>
<feature type="domain" description="Reverse transcriptase Ty1/copia-type" evidence="1">
    <location>
        <begin position="53"/>
        <end position="187"/>
    </location>
</feature>
<proteinExistence type="predicted"/>
<evidence type="ECO:0000313" key="2">
    <source>
        <dbReference type="EMBL" id="GEU54527.1"/>
    </source>
</evidence>
<gene>
    <name evidence="2" type="ORF">Tci_026505</name>
</gene>
<comment type="caution">
    <text evidence="2">The sequence shown here is derived from an EMBL/GenBank/DDBJ whole genome shotgun (WGS) entry which is preliminary data.</text>
</comment>
<dbReference type="PANTHER" id="PTHR11439:SF524">
    <property type="entry name" value="RNA-DIRECTED DNA POLYMERASE, PROTEIN KINASE RLK-PELLE-DLSV FAMILY"/>
    <property type="match status" value="1"/>
</dbReference>
<name>A0A6L2L137_TANCI</name>